<reference evidence="1" key="2">
    <citation type="submission" date="2020-07" db="EMBL/GenBank/DDBJ databases">
        <authorList>
            <person name="Vera ALvarez R."/>
            <person name="Arias-Moreno D.M."/>
            <person name="Jimenez-Jacinto V."/>
            <person name="Jimenez-Bremont J.F."/>
            <person name="Swaminathan K."/>
            <person name="Moose S.P."/>
            <person name="Guerrero-Gonzalez M.L."/>
            <person name="Marino-Ramirez L."/>
            <person name="Landsman D."/>
            <person name="Rodriguez-Kessler M."/>
            <person name="Delgado-Sanchez P."/>
        </authorList>
    </citation>
    <scope>NUCLEOTIDE SEQUENCE</scope>
    <source>
        <tissue evidence="1">Cladode</tissue>
    </source>
</reference>
<protein>
    <submittedName>
        <fullName evidence="1">Uncharacterized protein</fullName>
    </submittedName>
</protein>
<organism evidence="1">
    <name type="scientific">Opuntia streptacantha</name>
    <name type="common">Prickly pear cactus</name>
    <name type="synonym">Opuntia cardona</name>
    <dbReference type="NCBI Taxonomy" id="393608"/>
    <lineage>
        <taxon>Eukaryota</taxon>
        <taxon>Viridiplantae</taxon>
        <taxon>Streptophyta</taxon>
        <taxon>Embryophyta</taxon>
        <taxon>Tracheophyta</taxon>
        <taxon>Spermatophyta</taxon>
        <taxon>Magnoliopsida</taxon>
        <taxon>eudicotyledons</taxon>
        <taxon>Gunneridae</taxon>
        <taxon>Pentapetalae</taxon>
        <taxon>Caryophyllales</taxon>
        <taxon>Cactineae</taxon>
        <taxon>Cactaceae</taxon>
        <taxon>Opuntioideae</taxon>
        <taxon>Opuntia</taxon>
    </lineage>
</organism>
<sequence length="121" mass="13847">MTCTLTMITEPRLLRFLPIVFPSFWQRPCHESTRTRFCSTKRRAASPSFVHKGCNLSCTSKATSDCSLPFYPLYHRIGLIDCGKGIEQQDLPPNIVIFIIEMHKKLHQLSSLINFNSFLNG</sequence>
<evidence type="ECO:0000313" key="1">
    <source>
        <dbReference type="EMBL" id="MBA4656960.1"/>
    </source>
</evidence>
<dbReference type="AlphaFoldDB" id="A0A7C9E0Z7"/>
<reference evidence="1" key="1">
    <citation type="journal article" date="2013" name="J. Plant Res.">
        <title>Effect of fungi and light on seed germination of three Opuntia species from semiarid lands of central Mexico.</title>
        <authorList>
            <person name="Delgado-Sanchez P."/>
            <person name="Jimenez-Bremont J.F."/>
            <person name="Guerrero-Gonzalez Mde L."/>
            <person name="Flores J."/>
        </authorList>
    </citation>
    <scope>NUCLEOTIDE SEQUENCE</scope>
    <source>
        <tissue evidence="1">Cladode</tissue>
    </source>
</reference>
<proteinExistence type="predicted"/>
<dbReference type="EMBL" id="GISG01194198">
    <property type="protein sequence ID" value="MBA4656960.1"/>
    <property type="molecule type" value="Transcribed_RNA"/>
</dbReference>
<accession>A0A7C9E0Z7</accession>
<name>A0A7C9E0Z7_OPUST</name>